<name>A0A5B8XPV0_9DELT</name>
<dbReference type="PROSITE" id="PS00922">
    <property type="entry name" value="TRANSGLYCOSYLASE"/>
    <property type="match status" value="1"/>
</dbReference>
<comment type="similarity">
    <text evidence="1">Belongs to the transglycosylase Slt family.</text>
</comment>
<dbReference type="SUPFAM" id="SSF48452">
    <property type="entry name" value="TPR-like"/>
    <property type="match status" value="1"/>
</dbReference>
<keyword evidence="2" id="KW-0175">Coiled coil</keyword>
<evidence type="ECO:0000256" key="2">
    <source>
        <dbReference type="SAM" id="Coils"/>
    </source>
</evidence>
<dbReference type="InterPro" id="IPR011990">
    <property type="entry name" value="TPR-like_helical_dom_sf"/>
</dbReference>
<dbReference type="Gene3D" id="1.25.40.10">
    <property type="entry name" value="Tetratricopeptide repeat domain"/>
    <property type="match status" value="2"/>
</dbReference>
<feature type="domain" description="Transglycosylase SLT" evidence="4">
    <location>
        <begin position="715"/>
        <end position="832"/>
    </location>
</feature>
<dbReference type="InterPro" id="IPR000189">
    <property type="entry name" value="Transglyc_AS"/>
</dbReference>
<dbReference type="GO" id="GO:0008933">
    <property type="term" value="F:peptidoglycan lytic transglycosylase activity"/>
    <property type="evidence" value="ECO:0007669"/>
    <property type="project" value="InterPro"/>
</dbReference>
<reference evidence="5 6" key="1">
    <citation type="submission" date="2019-08" db="EMBL/GenBank/DDBJ databases">
        <authorList>
            <person name="Liang Q."/>
        </authorList>
    </citation>
    <scope>NUCLEOTIDE SEQUENCE [LARGE SCALE GENOMIC DNA]</scope>
    <source>
        <strain evidence="5 6">V1718</strain>
    </source>
</reference>
<evidence type="ECO:0000259" key="4">
    <source>
        <dbReference type="Pfam" id="PF01464"/>
    </source>
</evidence>
<dbReference type="CDD" id="cd13401">
    <property type="entry name" value="Slt70-like"/>
    <property type="match status" value="1"/>
</dbReference>
<dbReference type="KEGG" id="bbae:FRD01_06980"/>
<evidence type="ECO:0000256" key="1">
    <source>
        <dbReference type="ARBA" id="ARBA00007734"/>
    </source>
</evidence>
<dbReference type="AlphaFoldDB" id="A0A5B8XPV0"/>
<dbReference type="EMBL" id="CP042467">
    <property type="protein sequence ID" value="QED26988.1"/>
    <property type="molecule type" value="Genomic_DNA"/>
</dbReference>
<feature type="chain" id="PRO_5022758713" evidence="3">
    <location>
        <begin position="22"/>
        <end position="903"/>
    </location>
</feature>
<dbReference type="InterPro" id="IPR019734">
    <property type="entry name" value="TPR_rpt"/>
</dbReference>
<protein>
    <submittedName>
        <fullName evidence="5">Tetratricopeptide repeat protein</fullName>
    </submittedName>
</protein>
<feature type="signal peptide" evidence="3">
    <location>
        <begin position="1"/>
        <end position="21"/>
    </location>
</feature>
<dbReference type="PANTHER" id="PTHR37423">
    <property type="entry name" value="SOLUBLE LYTIC MUREIN TRANSGLYCOSYLASE-RELATED"/>
    <property type="match status" value="1"/>
</dbReference>
<dbReference type="Proteomes" id="UP000321595">
    <property type="component" value="Chromosome"/>
</dbReference>
<evidence type="ECO:0000313" key="5">
    <source>
        <dbReference type="EMBL" id="QED26988.1"/>
    </source>
</evidence>
<dbReference type="Pfam" id="PF01464">
    <property type="entry name" value="SLT"/>
    <property type="match status" value="1"/>
</dbReference>
<dbReference type="SUPFAM" id="SSF53955">
    <property type="entry name" value="Lysozyme-like"/>
    <property type="match status" value="1"/>
</dbReference>
<dbReference type="InterPro" id="IPR008258">
    <property type="entry name" value="Transglycosylase_SLT_dom_1"/>
</dbReference>
<sequence length="903" mass="101413">MTRIGIVLIFGILATSSTLWAQAPPPKEMDDVEVAQPSALEAAAGAMGAAFESSEESVSDVETLVSEVTEPLPSETEALPAVDELLESQAGLEVTDEPSSDIEEEIGMERLDEEVATSDATEIEVDADAVLRKAELDAFLSHLREIKVVDVIRSRSGRLKDLGFSSEPDGTYLDLTPHLESSAWKDAMSHFEGGSCKDALKSAEEALKEVAKPSAAIQYAHARFQICGGKEAEGRATLKTLALRPDAVGTLARKRLGMKVERVDEEEGAYLSEKLNDAKSKARKDIVGALKQLETLHGELINSWDKYRVRLTQAEILEAAGRIDEAGNAYLELYRKTRGWKVNGSIEDKIQALERRHKKTFLTYGERIDRMRHLVARGRYRDARQVSIENAKLRRVSGSEIRGWTRYREALQAERDKKRDKANKLFAEAEKLVRDPEVRVRLYIGWARALRRTNQDSKAIALYERLCKEYNEHYLCEEAMYDAGRLLQFQNEHERALEKFMVVLSRPESEYTADALWRSGFSYHLTGQWERSIAQLERLKNEYGSERDESELTQGLKARYWIAMNHYRAGNQAKARTAFQETIENGKLTWYGRLAAARMEEAGWVPVVRIPRGNMNAEDLEDLAGLKIPHHPRLEVAQELVRIGFWKDALSELKVQTAILPVPDGAHTMLSSVHLARGDASWAHWTMKKHISESGPTAETLRDWGTAFPLAYMDLARKHSGNAGVSPYLVQAIMRQESGFRPTVKSWAGAVGLMQLMPGTAAWTSRTFMEDRKFSRSQLLDTDTNVRLGSMYIRVHTAHSKDHVPMALAGYNAGAGALKSWFTRYGDRETDAFVESITYQEARGYVRKVMTSYITYSALYGGGLIEVPLTLPEALGKWGEVPEAKPPNVSFNQRIDRLVSFAH</sequence>
<proteinExistence type="inferred from homology"/>
<feature type="coiled-coil region" evidence="2">
    <location>
        <begin position="408"/>
        <end position="435"/>
    </location>
</feature>
<evidence type="ECO:0000313" key="6">
    <source>
        <dbReference type="Proteomes" id="UP000321595"/>
    </source>
</evidence>
<dbReference type="OrthoDB" id="9781970at2"/>
<dbReference type="Pfam" id="PF13174">
    <property type="entry name" value="TPR_6"/>
    <property type="match status" value="2"/>
</dbReference>
<gene>
    <name evidence="5" type="ORF">FRD01_06980</name>
</gene>
<keyword evidence="6" id="KW-1185">Reference proteome</keyword>
<dbReference type="GO" id="GO:0016020">
    <property type="term" value="C:membrane"/>
    <property type="evidence" value="ECO:0007669"/>
    <property type="project" value="InterPro"/>
</dbReference>
<dbReference type="PANTHER" id="PTHR37423:SF2">
    <property type="entry name" value="MEMBRANE-BOUND LYTIC MUREIN TRANSGLYCOSYLASE C"/>
    <property type="match status" value="1"/>
</dbReference>
<keyword evidence="3" id="KW-0732">Signal</keyword>
<dbReference type="RefSeq" id="WP_146958673.1">
    <property type="nucleotide sequence ID" value="NZ_CP042467.1"/>
</dbReference>
<organism evidence="5 6">
    <name type="scientific">Microvenator marinus</name>
    <dbReference type="NCBI Taxonomy" id="2600177"/>
    <lineage>
        <taxon>Bacteria</taxon>
        <taxon>Deltaproteobacteria</taxon>
        <taxon>Bradymonadales</taxon>
        <taxon>Microvenatoraceae</taxon>
        <taxon>Microvenator</taxon>
    </lineage>
</organism>
<evidence type="ECO:0000256" key="3">
    <source>
        <dbReference type="SAM" id="SignalP"/>
    </source>
</evidence>
<dbReference type="GO" id="GO:0000270">
    <property type="term" value="P:peptidoglycan metabolic process"/>
    <property type="evidence" value="ECO:0007669"/>
    <property type="project" value="InterPro"/>
</dbReference>
<dbReference type="InterPro" id="IPR023346">
    <property type="entry name" value="Lysozyme-like_dom_sf"/>
</dbReference>
<dbReference type="Gene3D" id="1.10.530.10">
    <property type="match status" value="1"/>
</dbReference>
<accession>A0A5B8XPV0</accession>